<keyword evidence="6 7" id="KW-0472">Membrane</keyword>
<dbReference type="Proteomes" id="UP000781958">
    <property type="component" value="Unassembled WGS sequence"/>
</dbReference>
<dbReference type="PANTHER" id="PTHR34856">
    <property type="entry name" value="PROTEIN NRFD"/>
    <property type="match status" value="1"/>
</dbReference>
<feature type="transmembrane region" description="Helical" evidence="7">
    <location>
        <begin position="288"/>
        <end position="310"/>
    </location>
</feature>
<feature type="transmembrane region" description="Helical" evidence="7">
    <location>
        <begin position="330"/>
        <end position="352"/>
    </location>
</feature>
<evidence type="ECO:0000256" key="2">
    <source>
        <dbReference type="ARBA" id="ARBA00008929"/>
    </source>
</evidence>
<sequence length="376" mass="40354">MENQIVEVINVTREVAWLPWAVQYFFLIGLSVGGVLLSLPGYAFARDEWRKLGRVALLVALTCGLAAPVALLSDLHQPGRFWHFYVVFRPTSWMWWGSIFIPFYVTGLLVYAWACFREELQEQGRVDSRLAALYRLAALGGGRNDGLIRATGLVVLAGAALVALYTGVEVAVVRARPLWHTPFLPVQFLMTALAGTTGLVLLLNRFAAGNDRTVEVQANRLLAGALGAVMVVGGVWLAAGLFGIERTHAEALDSVANSEAWRVTAIWAVAATVLPFVIAVAKPAGTGLLTGLIAVHSAWMFRWTVFIGGQTVPKTGAGFYEYALPAGPEGLLGIVGTAGLWLFLLLVITAFLPTPPQSAPRPVRAAPAADRAVAAE</sequence>
<reference evidence="8 9" key="1">
    <citation type="submission" date="2021-03" db="EMBL/GenBank/DDBJ databases">
        <title>Genomic Encyclopedia of Type Strains, Phase III (KMG-III): the genomes of soil and plant-associated and newly described type strains.</title>
        <authorList>
            <person name="Whitman W."/>
        </authorList>
    </citation>
    <scope>NUCLEOTIDE SEQUENCE [LARGE SCALE GENOMIC DNA]</scope>
    <source>
        <strain evidence="8 9">IMMIB AFH-6</strain>
    </source>
</reference>
<dbReference type="Pfam" id="PF03916">
    <property type="entry name" value="NrfD"/>
    <property type="match status" value="1"/>
</dbReference>
<evidence type="ECO:0000313" key="9">
    <source>
        <dbReference type="Proteomes" id="UP000781958"/>
    </source>
</evidence>
<evidence type="ECO:0000256" key="1">
    <source>
        <dbReference type="ARBA" id="ARBA00004651"/>
    </source>
</evidence>
<keyword evidence="4 7" id="KW-0812">Transmembrane</keyword>
<evidence type="ECO:0000256" key="4">
    <source>
        <dbReference type="ARBA" id="ARBA00022692"/>
    </source>
</evidence>
<gene>
    <name evidence="8" type="ORF">J2851_003099</name>
</gene>
<feature type="transmembrane region" description="Helical" evidence="7">
    <location>
        <begin position="264"/>
        <end position="281"/>
    </location>
</feature>
<name>A0ABS4SL86_9PROT</name>
<organism evidence="8 9">
    <name type="scientific">Azospirillum rugosum</name>
    <dbReference type="NCBI Taxonomy" id="416170"/>
    <lineage>
        <taxon>Bacteria</taxon>
        <taxon>Pseudomonadati</taxon>
        <taxon>Pseudomonadota</taxon>
        <taxon>Alphaproteobacteria</taxon>
        <taxon>Rhodospirillales</taxon>
        <taxon>Azospirillaceae</taxon>
        <taxon>Azospirillum</taxon>
    </lineage>
</organism>
<dbReference type="InterPro" id="IPR052049">
    <property type="entry name" value="Electron_transfer_protein"/>
</dbReference>
<evidence type="ECO:0000256" key="5">
    <source>
        <dbReference type="ARBA" id="ARBA00022989"/>
    </source>
</evidence>
<dbReference type="RefSeq" id="WP_211114334.1">
    <property type="nucleotide sequence ID" value="NZ_JAGINP010000010.1"/>
</dbReference>
<dbReference type="InterPro" id="IPR005614">
    <property type="entry name" value="NrfD-like"/>
</dbReference>
<feature type="transmembrane region" description="Helical" evidence="7">
    <location>
        <begin position="188"/>
        <end position="208"/>
    </location>
</feature>
<proteinExistence type="inferred from homology"/>
<dbReference type="EMBL" id="JAGINP010000010">
    <property type="protein sequence ID" value="MBP2293316.1"/>
    <property type="molecule type" value="Genomic_DNA"/>
</dbReference>
<comment type="subcellular location">
    <subcellularLocation>
        <location evidence="1">Cell membrane</location>
        <topology evidence="1">Multi-pass membrane protein</topology>
    </subcellularLocation>
</comment>
<accession>A0ABS4SL86</accession>
<feature type="transmembrane region" description="Helical" evidence="7">
    <location>
        <begin position="147"/>
        <end position="168"/>
    </location>
</feature>
<evidence type="ECO:0000256" key="3">
    <source>
        <dbReference type="ARBA" id="ARBA00022475"/>
    </source>
</evidence>
<evidence type="ECO:0000256" key="7">
    <source>
        <dbReference type="SAM" id="Phobius"/>
    </source>
</evidence>
<feature type="transmembrane region" description="Helical" evidence="7">
    <location>
        <begin position="220"/>
        <end position="244"/>
    </location>
</feature>
<keyword evidence="3" id="KW-1003">Cell membrane</keyword>
<feature type="transmembrane region" description="Helical" evidence="7">
    <location>
        <begin position="20"/>
        <end position="43"/>
    </location>
</feature>
<dbReference type="PANTHER" id="PTHR34856:SF2">
    <property type="entry name" value="PROTEIN NRFD"/>
    <property type="match status" value="1"/>
</dbReference>
<feature type="transmembrane region" description="Helical" evidence="7">
    <location>
        <begin position="93"/>
        <end position="116"/>
    </location>
</feature>
<feature type="transmembrane region" description="Helical" evidence="7">
    <location>
        <begin position="55"/>
        <end position="73"/>
    </location>
</feature>
<keyword evidence="5 7" id="KW-1133">Transmembrane helix</keyword>
<dbReference type="Gene3D" id="1.20.1630.10">
    <property type="entry name" value="Formate dehydrogenase/DMSO reductase domain"/>
    <property type="match status" value="1"/>
</dbReference>
<evidence type="ECO:0000313" key="8">
    <source>
        <dbReference type="EMBL" id="MBP2293316.1"/>
    </source>
</evidence>
<keyword evidence="9" id="KW-1185">Reference proteome</keyword>
<protein>
    <submittedName>
        <fullName evidence="8">Tetrathionate reductase subunit C</fullName>
    </submittedName>
</protein>
<evidence type="ECO:0000256" key="6">
    <source>
        <dbReference type="ARBA" id="ARBA00023136"/>
    </source>
</evidence>
<comment type="similarity">
    <text evidence="2">Belongs to the NrfD family.</text>
</comment>
<comment type="caution">
    <text evidence="8">The sequence shown here is derived from an EMBL/GenBank/DDBJ whole genome shotgun (WGS) entry which is preliminary data.</text>
</comment>